<comment type="caution">
    <text evidence="4">The sequence shown here is derived from an EMBL/GenBank/DDBJ whole genome shotgun (WGS) entry which is preliminary data.</text>
</comment>
<dbReference type="Pfam" id="PF00534">
    <property type="entry name" value="Glycos_transf_1"/>
    <property type="match status" value="1"/>
</dbReference>
<dbReference type="EMBL" id="QICM01000035">
    <property type="protein sequence ID" value="PXV62301.1"/>
    <property type="molecule type" value="Genomic_DNA"/>
</dbReference>
<dbReference type="AlphaFoldDB" id="A0A318E3C3"/>
<dbReference type="CDD" id="cd03794">
    <property type="entry name" value="GT4_WbuB-like"/>
    <property type="match status" value="1"/>
</dbReference>
<gene>
    <name evidence="4" type="ORF">C8C78_13519</name>
</gene>
<keyword evidence="1 4" id="KW-0808">Transferase</keyword>
<name>A0A318E3C3_9FIRM</name>
<dbReference type="RefSeq" id="WP_110301228.1">
    <property type="nucleotide sequence ID" value="NZ_QICM01000035.1"/>
</dbReference>
<dbReference type="Proteomes" id="UP000247389">
    <property type="component" value="Unassembled WGS sequence"/>
</dbReference>
<dbReference type="Pfam" id="PF13439">
    <property type="entry name" value="Glyco_transf_4"/>
    <property type="match status" value="1"/>
</dbReference>
<accession>A0A318E3C3</accession>
<organism evidence="4 5">
    <name type="scientific">Halanaerobium congolense</name>
    <dbReference type="NCBI Taxonomy" id="54121"/>
    <lineage>
        <taxon>Bacteria</taxon>
        <taxon>Bacillati</taxon>
        <taxon>Bacillota</taxon>
        <taxon>Clostridia</taxon>
        <taxon>Halanaerobiales</taxon>
        <taxon>Halanaerobiaceae</taxon>
        <taxon>Halanaerobium</taxon>
    </lineage>
</organism>
<dbReference type="SUPFAM" id="SSF53756">
    <property type="entry name" value="UDP-Glycosyltransferase/glycogen phosphorylase"/>
    <property type="match status" value="1"/>
</dbReference>
<dbReference type="PANTHER" id="PTHR46401">
    <property type="entry name" value="GLYCOSYLTRANSFERASE WBBK-RELATED"/>
    <property type="match status" value="1"/>
</dbReference>
<sequence length="407" mass="47040">MKDKILVINQHFYPEFAATGQLLEDLCADLAQDYEVTVLTGKPSYNGSIDNIPKEEIYRGIDIMRVFNTSFSKTGKLGTLGRIINYLTFYLSVFFKGLTLKNYDTIIVLSTPPYISLIALALKLFKKTKIIYVVQDLYPEVAIELDIIKSNFLISFFKKINKFILKRVDQIVTIGEHMQELLEKNYGQELINQKSKIIYNWADGEKIYPIENEKTFRKNWDLDNSFVVMYSGNMGYAHEFDTVLEAAEKLEDDRAIKFLFVGEGVKKDYIKEYISENDLDNFMFKPYQDKEDLVYSLNTADLSLTTLNSGFEGLVVPSKVYGIMASGKPILFVSDNNNEISNLIEKHQIGYNIEIGNSDKLAAVIRKYKNNKELLEEHSQITRELFEEEFDKEISINKYRDLLKKLD</sequence>
<evidence type="ECO:0000313" key="4">
    <source>
        <dbReference type="EMBL" id="PXV62301.1"/>
    </source>
</evidence>
<dbReference type="PANTHER" id="PTHR46401:SF2">
    <property type="entry name" value="GLYCOSYLTRANSFERASE WBBK-RELATED"/>
    <property type="match status" value="1"/>
</dbReference>
<dbReference type="Gene3D" id="3.40.50.2000">
    <property type="entry name" value="Glycogen Phosphorylase B"/>
    <property type="match status" value="2"/>
</dbReference>
<dbReference type="InterPro" id="IPR028098">
    <property type="entry name" value="Glyco_trans_4-like_N"/>
</dbReference>
<protein>
    <submittedName>
        <fullName evidence="4">Glycosyltransferase involved in cell wall biosynthesis</fullName>
    </submittedName>
</protein>
<dbReference type="GO" id="GO:0016757">
    <property type="term" value="F:glycosyltransferase activity"/>
    <property type="evidence" value="ECO:0007669"/>
    <property type="project" value="InterPro"/>
</dbReference>
<evidence type="ECO:0000256" key="1">
    <source>
        <dbReference type="ARBA" id="ARBA00022679"/>
    </source>
</evidence>
<evidence type="ECO:0000259" key="2">
    <source>
        <dbReference type="Pfam" id="PF00534"/>
    </source>
</evidence>
<feature type="domain" description="Glycosyltransferase subfamily 4-like N-terminal" evidence="3">
    <location>
        <begin position="23"/>
        <end position="203"/>
    </location>
</feature>
<dbReference type="GO" id="GO:0009103">
    <property type="term" value="P:lipopolysaccharide biosynthetic process"/>
    <property type="evidence" value="ECO:0007669"/>
    <property type="project" value="TreeGrafter"/>
</dbReference>
<dbReference type="InterPro" id="IPR001296">
    <property type="entry name" value="Glyco_trans_1"/>
</dbReference>
<reference evidence="4 5" key="1">
    <citation type="submission" date="2018-04" db="EMBL/GenBank/DDBJ databases">
        <title>Subsurface microbial communities from deep shales in Ohio and West Virginia, USA.</title>
        <authorList>
            <person name="Wrighton K."/>
        </authorList>
    </citation>
    <scope>NUCLEOTIDE SEQUENCE [LARGE SCALE GENOMIC DNA]</scope>
    <source>
        <strain evidence="4 5">MSL28</strain>
    </source>
</reference>
<evidence type="ECO:0000313" key="5">
    <source>
        <dbReference type="Proteomes" id="UP000247389"/>
    </source>
</evidence>
<proteinExistence type="predicted"/>
<evidence type="ECO:0000259" key="3">
    <source>
        <dbReference type="Pfam" id="PF13439"/>
    </source>
</evidence>
<feature type="domain" description="Glycosyl transferase family 1" evidence="2">
    <location>
        <begin position="215"/>
        <end position="383"/>
    </location>
</feature>